<dbReference type="Proteomes" id="UP001500449">
    <property type="component" value="Unassembled WGS sequence"/>
</dbReference>
<dbReference type="Pfam" id="PF03445">
    <property type="entry name" value="DUF294"/>
    <property type="match status" value="1"/>
</dbReference>
<name>A0ABN2NG07_9PSEU</name>
<sequence length="631" mass="67922">MGAVGGSVGEFLAAQPPFNALAEPECEKVAAAARVVDYPAATEVLDAFTEAGDDLFVVLTGQVELWTHEPGPTDPEPAADEVIGRGALFGQSSVLSRTTVGPRAVTLGPARLIQIPRAAVAEAFASPAGVRLLAADLSASRRRGVPPRLRTVDELVVSAPIVGDPAMTVRDAARLMTERGCRYVAVPQDGRFGLVTDAVLRERVLAAGLPDTTPVAEVMVRWGPTVRTGTPTGDVLRELAEQRFDYILVTDEAGALKGAVDPQDFLATPPGAGILLREQVARATRIDEVVALAADMPVLLEDLVARRRDATETTAVYSAVVDAVQRRLLTLVLAQHPDLDESEVTWLLLGSNARREPTLGSDIDSAVVFAESVTGARAAAYRAAFAEVAVQLRRAGLRVDDHGATPAAARFSRTRTQWRAAARQWLRSPLDDQGMLMASLMIDGRPVQGDPRTPAVREVFADVRDHPGTMKLLVRESLSHRAQLRSVRDVLAGRGGTFDLKTHALRPVVEIARWAALAVRAPELSTRARLAAASGSMLLSTEHAATLAEVFEVLQQIRLRQQLAQRERGETVTDLVWMRRLPRLDRTVVAQSVREISTVQKRLANLLEYSAPEEWEAPPARGGRGPGAHPG</sequence>
<dbReference type="PANTHER" id="PTHR48108:SF26">
    <property type="entry name" value="CBS DOMAIN-CONTAINING PROTEIN DDB_G0289609"/>
    <property type="match status" value="1"/>
</dbReference>
<dbReference type="PANTHER" id="PTHR48108">
    <property type="entry name" value="CBS DOMAIN-CONTAINING PROTEIN CBSX2, CHLOROPLASTIC"/>
    <property type="match status" value="1"/>
</dbReference>
<evidence type="ECO:0000259" key="2">
    <source>
        <dbReference type="PROSITE" id="PS50042"/>
    </source>
</evidence>
<dbReference type="InterPro" id="IPR051462">
    <property type="entry name" value="CBS_domain-containing"/>
</dbReference>
<gene>
    <name evidence="3" type="ORF">GCM10009836_53310</name>
</gene>
<dbReference type="Pfam" id="PF00571">
    <property type="entry name" value="CBS"/>
    <property type="match status" value="1"/>
</dbReference>
<dbReference type="CDD" id="cd05401">
    <property type="entry name" value="NT_GlnE_GlnD_like"/>
    <property type="match status" value="1"/>
</dbReference>
<evidence type="ECO:0000313" key="3">
    <source>
        <dbReference type="EMBL" id="GAA1866223.1"/>
    </source>
</evidence>
<proteinExistence type="predicted"/>
<dbReference type="InterPro" id="IPR018490">
    <property type="entry name" value="cNMP-bd_dom_sf"/>
</dbReference>
<comment type="caution">
    <text evidence="3">The sequence shown here is derived from an EMBL/GenBank/DDBJ whole genome shotgun (WGS) entry which is preliminary data.</text>
</comment>
<evidence type="ECO:0000313" key="4">
    <source>
        <dbReference type="Proteomes" id="UP001500449"/>
    </source>
</evidence>
<keyword evidence="1" id="KW-0677">Repeat</keyword>
<accession>A0ABN2NG07</accession>
<dbReference type="PROSITE" id="PS50042">
    <property type="entry name" value="CNMP_BINDING_3"/>
    <property type="match status" value="1"/>
</dbReference>
<dbReference type="SMART" id="SM00100">
    <property type="entry name" value="cNMP"/>
    <property type="match status" value="1"/>
</dbReference>
<dbReference type="InterPro" id="IPR000644">
    <property type="entry name" value="CBS_dom"/>
</dbReference>
<dbReference type="SUPFAM" id="SSF51206">
    <property type="entry name" value="cAMP-binding domain-like"/>
    <property type="match status" value="1"/>
</dbReference>
<dbReference type="EMBL" id="BAAAQK010000022">
    <property type="protein sequence ID" value="GAA1866223.1"/>
    <property type="molecule type" value="Genomic_DNA"/>
</dbReference>
<dbReference type="InterPro" id="IPR005105">
    <property type="entry name" value="GlnD_Uridyltrans_N"/>
</dbReference>
<dbReference type="Gene3D" id="2.60.120.10">
    <property type="entry name" value="Jelly Rolls"/>
    <property type="match status" value="1"/>
</dbReference>
<dbReference type="InterPro" id="IPR000595">
    <property type="entry name" value="cNMP-bd_dom"/>
</dbReference>
<dbReference type="InterPro" id="IPR014710">
    <property type="entry name" value="RmlC-like_jellyroll"/>
</dbReference>
<reference evidence="3 4" key="1">
    <citation type="journal article" date="2019" name="Int. J. Syst. Evol. Microbiol.">
        <title>The Global Catalogue of Microorganisms (GCM) 10K type strain sequencing project: providing services to taxonomists for standard genome sequencing and annotation.</title>
        <authorList>
            <consortium name="The Broad Institute Genomics Platform"/>
            <consortium name="The Broad Institute Genome Sequencing Center for Infectious Disease"/>
            <person name="Wu L."/>
            <person name="Ma J."/>
        </authorList>
    </citation>
    <scope>NUCLEOTIDE SEQUENCE [LARGE SCALE GENOMIC DNA]</scope>
    <source>
        <strain evidence="3 4">JCM 16009</strain>
    </source>
</reference>
<dbReference type="Gene3D" id="3.10.580.10">
    <property type="entry name" value="CBS-domain"/>
    <property type="match status" value="1"/>
</dbReference>
<dbReference type="InterPro" id="IPR046342">
    <property type="entry name" value="CBS_dom_sf"/>
</dbReference>
<protein>
    <submittedName>
        <fullName evidence="3">DUF294 nucleotidyltransferase-like domain-containing protein</fullName>
    </submittedName>
</protein>
<keyword evidence="4" id="KW-1185">Reference proteome</keyword>
<evidence type="ECO:0000256" key="1">
    <source>
        <dbReference type="ARBA" id="ARBA00022737"/>
    </source>
</evidence>
<feature type="domain" description="Cyclic nucleotide-binding" evidence="2">
    <location>
        <begin position="17"/>
        <end position="107"/>
    </location>
</feature>
<organism evidence="3 4">
    <name type="scientific">Pseudonocardia ailaonensis</name>
    <dbReference type="NCBI Taxonomy" id="367279"/>
    <lineage>
        <taxon>Bacteria</taxon>
        <taxon>Bacillati</taxon>
        <taxon>Actinomycetota</taxon>
        <taxon>Actinomycetes</taxon>
        <taxon>Pseudonocardiales</taxon>
        <taxon>Pseudonocardiaceae</taxon>
        <taxon>Pseudonocardia</taxon>
    </lineage>
</organism>
<dbReference type="SUPFAM" id="SSF54631">
    <property type="entry name" value="CBS-domain pair"/>
    <property type="match status" value="1"/>
</dbReference>
<dbReference type="Pfam" id="PF10335">
    <property type="entry name" value="DUF294_C"/>
    <property type="match status" value="1"/>
</dbReference>
<dbReference type="InterPro" id="IPR018821">
    <property type="entry name" value="DUF294_put_nucleoTrafse_sb-bd"/>
</dbReference>